<feature type="domain" description="Aldehyde dehydrogenase" evidence="8">
    <location>
        <begin position="39"/>
        <end position="326"/>
    </location>
</feature>
<evidence type="ECO:0000256" key="4">
    <source>
        <dbReference type="ARBA" id="ARBA00022857"/>
    </source>
</evidence>
<dbReference type="PANTHER" id="PTHR11063">
    <property type="entry name" value="GLUTAMATE SEMIALDEHYDE DEHYDROGENASE"/>
    <property type="match status" value="1"/>
</dbReference>
<comment type="function">
    <text evidence="7">Catalyzes the NADPH-dependent reduction of L-glutamate 5-phosphate into L-glutamate 5-semialdehyde and phosphate. The product spontaneously undergoes cyclization to form 1-pyrroline-5-carboxylate.</text>
</comment>
<gene>
    <name evidence="7" type="primary">proA</name>
    <name evidence="9" type="ORF">B0I33_103457</name>
</gene>
<reference evidence="9 10" key="1">
    <citation type="submission" date="2018-03" db="EMBL/GenBank/DDBJ databases">
        <title>Genomic Encyclopedia of Type Strains, Phase III (KMG-III): the genomes of soil and plant-associated and newly described type strains.</title>
        <authorList>
            <person name="Whitman W."/>
        </authorList>
    </citation>
    <scope>NUCLEOTIDE SEQUENCE [LARGE SCALE GENOMIC DNA]</scope>
    <source>
        <strain evidence="9 10">CGMCC 4.7125</strain>
    </source>
</reference>
<keyword evidence="10" id="KW-1185">Reference proteome</keyword>
<dbReference type="InterPro" id="IPR015590">
    <property type="entry name" value="Aldehyde_DH_dom"/>
</dbReference>
<comment type="subcellular location">
    <subcellularLocation>
        <location evidence="7">Cytoplasm</location>
    </subcellularLocation>
</comment>
<evidence type="ECO:0000256" key="7">
    <source>
        <dbReference type="HAMAP-Rule" id="MF_00412"/>
    </source>
</evidence>
<evidence type="ECO:0000259" key="8">
    <source>
        <dbReference type="Pfam" id="PF00171"/>
    </source>
</evidence>
<dbReference type="EMBL" id="PVNH01000003">
    <property type="protein sequence ID" value="PRX49420.1"/>
    <property type="molecule type" value="Genomic_DNA"/>
</dbReference>
<dbReference type="GO" id="GO:0004350">
    <property type="term" value="F:glutamate-5-semialdehyde dehydrogenase activity"/>
    <property type="evidence" value="ECO:0007669"/>
    <property type="project" value="UniProtKB-UniRule"/>
</dbReference>
<keyword evidence="2 7" id="KW-0028">Amino-acid biosynthesis</keyword>
<dbReference type="HAMAP" id="MF_00412">
    <property type="entry name" value="ProA"/>
    <property type="match status" value="1"/>
</dbReference>
<dbReference type="Gene3D" id="3.40.605.10">
    <property type="entry name" value="Aldehyde Dehydrogenase, Chain A, domain 1"/>
    <property type="match status" value="1"/>
</dbReference>
<evidence type="ECO:0000256" key="1">
    <source>
        <dbReference type="ARBA" id="ARBA00004985"/>
    </source>
</evidence>
<dbReference type="InterPro" id="IPR012134">
    <property type="entry name" value="Glu-5-SA_DH"/>
</dbReference>
<dbReference type="AlphaFoldDB" id="A0A2T0LZ97"/>
<feature type="domain" description="Aldehyde dehydrogenase" evidence="8">
    <location>
        <begin position="354"/>
        <end position="423"/>
    </location>
</feature>
<dbReference type="GO" id="GO:0005737">
    <property type="term" value="C:cytoplasm"/>
    <property type="evidence" value="ECO:0007669"/>
    <property type="project" value="UniProtKB-SubCell"/>
</dbReference>
<dbReference type="EC" id="1.2.1.41" evidence="7"/>
<evidence type="ECO:0000313" key="9">
    <source>
        <dbReference type="EMBL" id="PRX49420.1"/>
    </source>
</evidence>
<comment type="caution">
    <text evidence="9">The sequence shown here is derived from an EMBL/GenBank/DDBJ whole genome shotgun (WGS) entry which is preliminary data.</text>
</comment>
<evidence type="ECO:0000256" key="5">
    <source>
        <dbReference type="ARBA" id="ARBA00023002"/>
    </source>
</evidence>
<sequence length="451" mass="47448">MLRSGARVRGPDRLRVRRTSCGTLVTSESGVGLREDSAVADVVAKAVEECARAAKRAAPSLATATDASIDAALTAMADRLLAQRDAVLAANEEDVARSRADGMSAGLLDRLTITEERLTGMAEQLRLLAGSPHPERSIPVSTLDGGLRLVERRRPVGVIGANYEARPNVTVDVASQLVKSRNAGVLRTGSAALGSAQRLLETVIAPALADAGIDADVVQLVPRVEREAAAALVRLPDLVPLVILRGSGESTRALAMEAATHGVRTLAHADGGGVLYVDEAADPDKVRSLVLASLDRLGVCNRLNLLLIHSAVHDAVWPGVSEALAERGVRASLPPHEHPIGYEWALDSDREATVTVAQVGDLDEAVRIANEHTSGLAAGIATESAGAAESFFDAYQGTGVFWNAPTRLLDGFKLLGVPETGINLDKVPGPRGPVTYTDLYVRQYAVLPEGR</sequence>
<keyword evidence="4 7" id="KW-0521">NADP</keyword>
<evidence type="ECO:0000256" key="3">
    <source>
        <dbReference type="ARBA" id="ARBA00022650"/>
    </source>
</evidence>
<dbReference type="UniPathway" id="UPA00098">
    <property type="reaction ID" value="UER00360"/>
</dbReference>
<name>A0A2T0LZ97_9PSEU</name>
<proteinExistence type="inferred from homology"/>
<dbReference type="OrthoDB" id="9809970at2"/>
<dbReference type="GO" id="GO:0050661">
    <property type="term" value="F:NADP binding"/>
    <property type="evidence" value="ECO:0007669"/>
    <property type="project" value="InterPro"/>
</dbReference>
<dbReference type="InterPro" id="IPR000965">
    <property type="entry name" value="GPR_dom"/>
</dbReference>
<dbReference type="PANTHER" id="PTHR11063:SF8">
    <property type="entry name" value="DELTA-1-PYRROLINE-5-CARBOXYLATE SYNTHASE"/>
    <property type="match status" value="1"/>
</dbReference>
<evidence type="ECO:0000313" key="10">
    <source>
        <dbReference type="Proteomes" id="UP000238362"/>
    </source>
</evidence>
<protein>
    <recommendedName>
        <fullName evidence="7">Gamma-glutamyl phosphate reductase</fullName>
        <shortName evidence="7">GPR</shortName>
        <ecNumber evidence="7">1.2.1.41</ecNumber>
    </recommendedName>
    <alternativeName>
        <fullName evidence="7">Glutamate-5-semialdehyde dehydrogenase</fullName>
    </alternativeName>
    <alternativeName>
        <fullName evidence="7">Glutamyl-gamma-semialdehyde dehydrogenase</fullName>
        <shortName evidence="7">GSA dehydrogenase</shortName>
    </alternativeName>
</protein>
<keyword evidence="5 7" id="KW-0560">Oxidoreductase</keyword>
<accession>A0A2T0LZ97</accession>
<organism evidence="9 10">
    <name type="scientific">Prauserella shujinwangii</name>
    <dbReference type="NCBI Taxonomy" id="1453103"/>
    <lineage>
        <taxon>Bacteria</taxon>
        <taxon>Bacillati</taxon>
        <taxon>Actinomycetota</taxon>
        <taxon>Actinomycetes</taxon>
        <taxon>Pseudonocardiales</taxon>
        <taxon>Pseudonocardiaceae</taxon>
        <taxon>Prauserella</taxon>
    </lineage>
</organism>
<dbReference type="PIRSF" id="PIRSF000151">
    <property type="entry name" value="GPR"/>
    <property type="match status" value="1"/>
</dbReference>
<dbReference type="InterPro" id="IPR016162">
    <property type="entry name" value="Ald_DH_N"/>
</dbReference>
<evidence type="ECO:0000256" key="2">
    <source>
        <dbReference type="ARBA" id="ARBA00022605"/>
    </source>
</evidence>
<dbReference type="GO" id="GO:0055129">
    <property type="term" value="P:L-proline biosynthetic process"/>
    <property type="evidence" value="ECO:0007669"/>
    <property type="project" value="UniProtKB-UniRule"/>
</dbReference>
<dbReference type="SUPFAM" id="SSF53720">
    <property type="entry name" value="ALDH-like"/>
    <property type="match status" value="1"/>
</dbReference>
<dbReference type="InterPro" id="IPR016161">
    <property type="entry name" value="Ald_DH/histidinol_DH"/>
</dbReference>
<evidence type="ECO:0000256" key="6">
    <source>
        <dbReference type="ARBA" id="ARBA00049024"/>
    </source>
</evidence>
<comment type="similarity">
    <text evidence="7">Belongs to the gamma-glutamyl phosphate reductase family.</text>
</comment>
<keyword evidence="3 7" id="KW-0641">Proline biosynthesis</keyword>
<comment type="pathway">
    <text evidence="1 7">Amino-acid biosynthesis; L-proline biosynthesis; L-glutamate 5-semialdehyde from L-glutamate: step 2/2.</text>
</comment>
<comment type="catalytic activity">
    <reaction evidence="6 7">
        <text>L-glutamate 5-semialdehyde + phosphate + NADP(+) = L-glutamyl 5-phosphate + NADPH + H(+)</text>
        <dbReference type="Rhea" id="RHEA:19541"/>
        <dbReference type="ChEBI" id="CHEBI:15378"/>
        <dbReference type="ChEBI" id="CHEBI:43474"/>
        <dbReference type="ChEBI" id="CHEBI:57783"/>
        <dbReference type="ChEBI" id="CHEBI:58066"/>
        <dbReference type="ChEBI" id="CHEBI:58274"/>
        <dbReference type="ChEBI" id="CHEBI:58349"/>
        <dbReference type="EC" id="1.2.1.41"/>
    </reaction>
</comment>
<dbReference type="InterPro" id="IPR016163">
    <property type="entry name" value="Ald_DH_C"/>
</dbReference>
<keyword evidence="7" id="KW-0963">Cytoplasm</keyword>
<dbReference type="Pfam" id="PF00171">
    <property type="entry name" value="Aldedh"/>
    <property type="match status" value="2"/>
</dbReference>
<dbReference type="Proteomes" id="UP000238362">
    <property type="component" value="Unassembled WGS sequence"/>
</dbReference>
<dbReference type="Gene3D" id="3.40.309.10">
    <property type="entry name" value="Aldehyde Dehydrogenase, Chain A, domain 2"/>
    <property type="match status" value="1"/>
</dbReference>